<gene>
    <name evidence="2" type="ORF">BX591_13940</name>
</gene>
<dbReference type="Gene3D" id="3.40.50.720">
    <property type="entry name" value="NAD(P)-binding Rossmann-like Domain"/>
    <property type="match status" value="1"/>
</dbReference>
<organism evidence="2 3">
    <name type="scientific">Paraburkholderia bryophila</name>
    <dbReference type="NCBI Taxonomy" id="420952"/>
    <lineage>
        <taxon>Bacteria</taxon>
        <taxon>Pseudomonadati</taxon>
        <taxon>Pseudomonadota</taxon>
        <taxon>Betaproteobacteria</taxon>
        <taxon>Burkholderiales</taxon>
        <taxon>Burkholderiaceae</taxon>
        <taxon>Paraburkholderia</taxon>
    </lineage>
</organism>
<evidence type="ECO:0000313" key="2">
    <source>
        <dbReference type="EMBL" id="RAS19600.1"/>
    </source>
</evidence>
<dbReference type="PANTHER" id="PTHR14097:SF8">
    <property type="entry name" value="NAD(P)-BINDING DOMAIN-CONTAINING PROTEIN"/>
    <property type="match status" value="1"/>
</dbReference>
<dbReference type="InterPro" id="IPR016040">
    <property type="entry name" value="NAD(P)-bd_dom"/>
</dbReference>
<reference evidence="2 3" key="1">
    <citation type="submission" date="2018-06" db="EMBL/GenBank/DDBJ databases">
        <title>Genomic Encyclopedia of Type Strains, Phase III (KMG-III): the genomes of soil and plant-associated and newly described type strains.</title>
        <authorList>
            <person name="Whitman W."/>
        </authorList>
    </citation>
    <scope>NUCLEOTIDE SEQUENCE [LARGE SCALE GENOMIC DNA]</scope>
    <source>
        <strain evidence="2 3">LMG 23644</strain>
    </source>
</reference>
<dbReference type="RefSeq" id="WP_111935452.1">
    <property type="nucleotide sequence ID" value="NZ_CADFFP010000038.1"/>
</dbReference>
<dbReference type="OrthoDB" id="9798632at2"/>
<dbReference type="Proteomes" id="UP000248918">
    <property type="component" value="Unassembled WGS sequence"/>
</dbReference>
<dbReference type="SUPFAM" id="SSF51735">
    <property type="entry name" value="NAD(P)-binding Rossmann-fold domains"/>
    <property type="match status" value="1"/>
</dbReference>
<name>A0A329BDI8_9BURK</name>
<proteinExistence type="predicted"/>
<feature type="domain" description="NAD(P)-binding" evidence="1">
    <location>
        <begin position="7"/>
        <end position="118"/>
    </location>
</feature>
<evidence type="ECO:0000313" key="3">
    <source>
        <dbReference type="Proteomes" id="UP000248918"/>
    </source>
</evidence>
<dbReference type="PANTHER" id="PTHR14097">
    <property type="entry name" value="OXIDOREDUCTASE HTATIP2"/>
    <property type="match status" value="1"/>
</dbReference>
<dbReference type="AlphaFoldDB" id="A0A329BDI8"/>
<accession>A0A329BDI8</accession>
<dbReference type="InterPro" id="IPR036291">
    <property type="entry name" value="NAD(P)-bd_dom_sf"/>
</dbReference>
<sequence>MKVLIFGATGMVGQGVLRECLRAPDVEVVQTIGRTRSGQLDPRLVEVIQPDLMDYGALETQLTGFDACFFCLGVSSAGMQEADYTRLTYDLTLAAARTLARLNPRMTFVYVSGASTDSTERGRSMWARVKGRTENALRQLPFKAVYLFRPGVIEPLHGIRSKTRSYRLFYALAKPILPMLRALLPNYVLSTEDIGLAMLTVARHGAPKAVLETIDIRALSRPASAAALDLHAG</sequence>
<dbReference type="Pfam" id="PF13460">
    <property type="entry name" value="NAD_binding_10"/>
    <property type="match status" value="1"/>
</dbReference>
<evidence type="ECO:0000259" key="1">
    <source>
        <dbReference type="Pfam" id="PF13460"/>
    </source>
</evidence>
<comment type="caution">
    <text evidence="2">The sequence shown here is derived from an EMBL/GenBank/DDBJ whole genome shotgun (WGS) entry which is preliminary data.</text>
</comment>
<protein>
    <submittedName>
        <fullName evidence="2">Putative NAD(P)-binding protein</fullName>
    </submittedName>
</protein>
<dbReference type="EMBL" id="QLTK01000039">
    <property type="protein sequence ID" value="RAS19600.1"/>
    <property type="molecule type" value="Genomic_DNA"/>
</dbReference>